<name>E6M035_9ACTO</name>
<evidence type="ECO:0000313" key="1">
    <source>
        <dbReference type="EMBL" id="EFU79315.1"/>
    </source>
</evidence>
<reference evidence="1 2" key="1">
    <citation type="submission" date="2010-12" db="EMBL/GenBank/DDBJ databases">
        <authorList>
            <person name="Muzny D."/>
            <person name="Qin X."/>
            <person name="Deng J."/>
            <person name="Jiang H."/>
            <person name="Liu Y."/>
            <person name="Qu J."/>
            <person name="Song X.-Z."/>
            <person name="Zhang L."/>
            <person name="Thornton R."/>
            <person name="Coyle M."/>
            <person name="Francisco L."/>
            <person name="Jackson L."/>
            <person name="Javaid M."/>
            <person name="Korchina V."/>
            <person name="Kovar C."/>
            <person name="Mata R."/>
            <person name="Mathew T."/>
            <person name="Ngo R."/>
            <person name="Nguyen L."/>
            <person name="Nguyen N."/>
            <person name="Okwuonu G."/>
            <person name="Ongeri F."/>
            <person name="Pham C."/>
            <person name="Simmons D."/>
            <person name="Wilczek-Boney K."/>
            <person name="Hale W."/>
            <person name="Jakkamsetti A."/>
            <person name="Pham P."/>
            <person name="Ruth R."/>
            <person name="San Lucas F."/>
            <person name="Warren J."/>
            <person name="Zhang J."/>
            <person name="Zhao Z."/>
            <person name="Zhou C."/>
            <person name="Zhu D."/>
            <person name="Lee S."/>
            <person name="Bess C."/>
            <person name="Blankenburg K."/>
            <person name="Forbes L."/>
            <person name="Fu Q."/>
            <person name="Gubbala S."/>
            <person name="Hirani K."/>
            <person name="Jayaseelan J.C."/>
            <person name="Lara F."/>
            <person name="Munidasa M."/>
            <person name="Palculict T."/>
            <person name="Patil S."/>
            <person name="Pu L.-L."/>
            <person name="Saada N."/>
            <person name="Tang L."/>
            <person name="Weissenberger G."/>
            <person name="Zhu Y."/>
            <person name="Hemphill L."/>
            <person name="Shang Y."/>
            <person name="Youmans B."/>
            <person name="Ayvaz T."/>
            <person name="Ross M."/>
            <person name="Santibanez J."/>
            <person name="Aqrawi P."/>
            <person name="Gross S."/>
            <person name="Joshi V."/>
            <person name="Fowler G."/>
            <person name="Nazareth L."/>
            <person name="Reid J."/>
            <person name="Worley K."/>
            <person name="Petrosino J."/>
            <person name="Highlander S."/>
            <person name="Gibbs R."/>
        </authorList>
    </citation>
    <scope>NUCLEOTIDE SEQUENCE [LARGE SCALE GENOMIC DNA]</scope>
    <source>
        <strain evidence="1 2">ATCC 51333</strain>
    </source>
</reference>
<evidence type="ECO:0000313" key="2">
    <source>
        <dbReference type="Proteomes" id="UP000005573"/>
    </source>
</evidence>
<gene>
    <name evidence="1" type="ORF">HMPREF0388_1418</name>
</gene>
<dbReference type="EMBL" id="AEPY01000011">
    <property type="protein sequence ID" value="EFU79315.1"/>
    <property type="molecule type" value="Genomic_DNA"/>
</dbReference>
<proteinExistence type="predicted"/>
<dbReference type="Proteomes" id="UP000005573">
    <property type="component" value="Unassembled WGS sequence"/>
</dbReference>
<accession>E6M035</accession>
<protein>
    <submittedName>
        <fullName evidence="1">Uncharacterized protein</fullName>
    </submittedName>
</protein>
<organism evidence="1 2">
    <name type="scientific">Mobiluncus curtisii ATCC 51333</name>
    <dbReference type="NCBI Taxonomy" id="887326"/>
    <lineage>
        <taxon>Bacteria</taxon>
        <taxon>Bacillati</taxon>
        <taxon>Actinomycetota</taxon>
        <taxon>Actinomycetes</taxon>
        <taxon>Actinomycetales</taxon>
        <taxon>Actinomycetaceae</taxon>
        <taxon>Mobiluncus</taxon>
    </lineage>
</organism>
<sequence length="40" mass="4624">MGKPKQKTHNLSFDPPLALKIYPSSRNFFGSVQFFEDFFG</sequence>
<comment type="caution">
    <text evidence="1">The sequence shown here is derived from an EMBL/GenBank/DDBJ whole genome shotgun (WGS) entry which is preliminary data.</text>
</comment>
<dbReference type="HOGENOM" id="CLU_3292536_0_0_11"/>
<dbReference type="AlphaFoldDB" id="E6M035"/>